<dbReference type="Gene3D" id="3.40.50.720">
    <property type="entry name" value="NAD(P)-binding Rossmann-like Domain"/>
    <property type="match status" value="2"/>
</dbReference>
<evidence type="ECO:0000313" key="4">
    <source>
        <dbReference type="EMBL" id="QCP51341.1"/>
    </source>
</evidence>
<dbReference type="KEGG" id="tvl:FAZ95_20615"/>
<protein>
    <submittedName>
        <fullName evidence="4">Glyoxylate/hydroxypyruvate reductase A</fullName>
    </submittedName>
</protein>
<accession>A0A4P8ISU3</accession>
<keyword evidence="4" id="KW-0670">Pyruvate</keyword>
<proteinExistence type="predicted"/>
<reference evidence="4 5" key="1">
    <citation type="submission" date="2019-05" db="EMBL/GenBank/DDBJ databases">
        <title>Burkholderia sp. DHOD12, isolated from subtropical forest soil.</title>
        <authorList>
            <person name="Gao Z.-H."/>
            <person name="Qiu L.-H."/>
        </authorList>
    </citation>
    <scope>NUCLEOTIDE SEQUENCE [LARGE SCALE GENOMIC DNA]</scope>
    <source>
        <strain evidence="4 5">DHOD12</strain>
    </source>
</reference>
<dbReference type="GO" id="GO:0051287">
    <property type="term" value="F:NAD binding"/>
    <property type="evidence" value="ECO:0007669"/>
    <property type="project" value="InterPro"/>
</dbReference>
<dbReference type="Proteomes" id="UP000298656">
    <property type="component" value="Chromosome 1"/>
</dbReference>
<dbReference type="InterPro" id="IPR006140">
    <property type="entry name" value="D-isomer_DH_NAD-bd"/>
</dbReference>
<dbReference type="RefSeq" id="WP_137334126.1">
    <property type="nucleotide sequence ID" value="NZ_CP040077.1"/>
</dbReference>
<dbReference type="InterPro" id="IPR036291">
    <property type="entry name" value="NAD(P)-bd_dom_sf"/>
</dbReference>
<evidence type="ECO:0000259" key="3">
    <source>
        <dbReference type="Pfam" id="PF02826"/>
    </source>
</evidence>
<dbReference type="OrthoDB" id="9787219at2"/>
<keyword evidence="5" id="KW-1185">Reference proteome</keyword>
<dbReference type="CDD" id="cd12164">
    <property type="entry name" value="GDH_like_2"/>
    <property type="match status" value="1"/>
</dbReference>
<sequence>MTFVYKADPVRGAQWARLFAEKAPDTPFHIWTGDRPPCDAREVRYLALWQVPKLDLAAVFPNLEVVFSTGAGVDQFDLSAIPPHLPVVRMVEPGIVAGMVEYVTFAALALHRDWLTYAAQQREGRWAPLQTHVASARRVGVLGLGVLGQAVLTRLASFGFQCAGWSRSPHTLDGIECFAGTEALPAFLARTDILVCLLPLTDATRHFLNRDLFAQLPRGASLINVGRGGHLQQDDLLAALESGQLGAAVLDVADPEPLAADHPLWRHPRVMLTPHVASMTQPESAVEVVLDNLRRHREGAPLVGRVDRSRGY</sequence>
<dbReference type="SUPFAM" id="SSF51735">
    <property type="entry name" value="NAD(P)-binding Rossmann-fold domains"/>
    <property type="match status" value="1"/>
</dbReference>
<feature type="domain" description="D-isomer specific 2-hydroxyacid dehydrogenase NAD-binding" evidence="3">
    <location>
        <begin position="106"/>
        <end position="277"/>
    </location>
</feature>
<keyword evidence="1" id="KW-0560">Oxidoreductase</keyword>
<dbReference type="Pfam" id="PF02826">
    <property type="entry name" value="2-Hacid_dh_C"/>
    <property type="match status" value="1"/>
</dbReference>
<gene>
    <name evidence="4" type="ORF">FAZ95_20615</name>
</gene>
<dbReference type="EMBL" id="CP040077">
    <property type="protein sequence ID" value="QCP51341.1"/>
    <property type="molecule type" value="Genomic_DNA"/>
</dbReference>
<dbReference type="AlphaFoldDB" id="A0A4P8ISU3"/>
<organism evidence="4 5">
    <name type="scientific">Trinickia violacea</name>
    <dbReference type="NCBI Taxonomy" id="2571746"/>
    <lineage>
        <taxon>Bacteria</taxon>
        <taxon>Pseudomonadati</taxon>
        <taxon>Pseudomonadota</taxon>
        <taxon>Betaproteobacteria</taxon>
        <taxon>Burkholderiales</taxon>
        <taxon>Burkholderiaceae</taxon>
        <taxon>Trinickia</taxon>
    </lineage>
</organism>
<evidence type="ECO:0000256" key="2">
    <source>
        <dbReference type="ARBA" id="ARBA00023027"/>
    </source>
</evidence>
<dbReference type="GO" id="GO:0016491">
    <property type="term" value="F:oxidoreductase activity"/>
    <property type="evidence" value="ECO:0007669"/>
    <property type="project" value="UniProtKB-KW"/>
</dbReference>
<keyword evidence="2" id="KW-0520">NAD</keyword>
<dbReference type="PANTHER" id="PTHR43333:SF1">
    <property type="entry name" value="D-ISOMER SPECIFIC 2-HYDROXYACID DEHYDROGENASE NAD-BINDING DOMAIN-CONTAINING PROTEIN"/>
    <property type="match status" value="1"/>
</dbReference>
<evidence type="ECO:0000313" key="5">
    <source>
        <dbReference type="Proteomes" id="UP000298656"/>
    </source>
</evidence>
<name>A0A4P8ISU3_9BURK</name>
<evidence type="ECO:0000256" key="1">
    <source>
        <dbReference type="ARBA" id="ARBA00023002"/>
    </source>
</evidence>
<dbReference type="PANTHER" id="PTHR43333">
    <property type="entry name" value="2-HACID_DH_C DOMAIN-CONTAINING PROTEIN"/>
    <property type="match status" value="1"/>
</dbReference>